<name>A0A2S9JDE0_9HYPH</name>
<organism evidence="2 3">
    <name type="scientific">Phyllobacterium myrsinacearum</name>
    <dbReference type="NCBI Taxonomy" id="28101"/>
    <lineage>
        <taxon>Bacteria</taxon>
        <taxon>Pseudomonadati</taxon>
        <taxon>Pseudomonadota</taxon>
        <taxon>Alphaproteobacteria</taxon>
        <taxon>Hyphomicrobiales</taxon>
        <taxon>Phyllobacteriaceae</taxon>
        <taxon>Phyllobacterium</taxon>
    </lineage>
</organism>
<gene>
    <name evidence="2" type="ORF">C5750_18780</name>
</gene>
<feature type="chain" id="PRO_5015742602" description="Polysaccharide lyase" evidence="1">
    <location>
        <begin position="37"/>
        <end position="312"/>
    </location>
</feature>
<accession>A0A2S9JDE0</accession>
<evidence type="ECO:0000256" key="1">
    <source>
        <dbReference type="SAM" id="SignalP"/>
    </source>
</evidence>
<sequence length="312" mass="34530">MRGYGTGGVRFVNARLSRIACVFFSLSFMVAGSATAQEAAPPLSGDLAEVCAPDPQHPPSLWKISKKLDQGAWRSRLSCDAGAASSSEPVLRLAVHPGDAVERESDEKSTERVEIQMRKEVIKFDEPTWYRFRFRLERPWQGIGNRTVIHQVKQNIQAGDEKPQGACPAANPLFKVEARPSATGADFLVKVRGTTDCNLGESRIICGPWHLDLEHWNDVKVMIKPSLKEGASQVEVWLNGRGCDPYTGLLGYPDHGARDSSGRPFIDVQPRFGIYRDALPDNVQSIDFTGIRFWSANPAGDPSWSENPLPMR</sequence>
<dbReference type="Pfam" id="PF14099">
    <property type="entry name" value="Polysacc_lyase"/>
    <property type="match status" value="1"/>
</dbReference>
<reference evidence="2 3" key="1">
    <citation type="submission" date="2018-02" db="EMBL/GenBank/DDBJ databases">
        <title>The draft genome of Phyllobacterium myrsinacearum DSM5892.</title>
        <authorList>
            <person name="Li L."/>
            <person name="Liu L."/>
            <person name="Zhang X."/>
            <person name="Wang T."/>
        </authorList>
    </citation>
    <scope>NUCLEOTIDE SEQUENCE [LARGE SCALE GENOMIC DNA]</scope>
    <source>
        <strain evidence="2 3">DSM 5892</strain>
    </source>
</reference>
<keyword evidence="1" id="KW-0732">Signal</keyword>
<dbReference type="Gene3D" id="2.60.120.200">
    <property type="match status" value="1"/>
</dbReference>
<dbReference type="InterPro" id="IPR025975">
    <property type="entry name" value="Polysacc_lyase"/>
</dbReference>
<keyword evidence="3" id="KW-1185">Reference proteome</keyword>
<dbReference type="OrthoDB" id="8150943at2"/>
<evidence type="ECO:0008006" key="4">
    <source>
        <dbReference type="Google" id="ProtNLM"/>
    </source>
</evidence>
<dbReference type="AlphaFoldDB" id="A0A2S9JDE0"/>
<comment type="caution">
    <text evidence="2">The sequence shown here is derived from an EMBL/GenBank/DDBJ whole genome shotgun (WGS) entry which is preliminary data.</text>
</comment>
<evidence type="ECO:0000313" key="2">
    <source>
        <dbReference type="EMBL" id="PRD50898.1"/>
    </source>
</evidence>
<dbReference type="EMBL" id="PVBT01000006">
    <property type="protein sequence ID" value="PRD50898.1"/>
    <property type="molecule type" value="Genomic_DNA"/>
</dbReference>
<protein>
    <recommendedName>
        <fullName evidence="4">Polysaccharide lyase</fullName>
    </recommendedName>
</protein>
<proteinExistence type="predicted"/>
<evidence type="ECO:0000313" key="3">
    <source>
        <dbReference type="Proteomes" id="UP000238563"/>
    </source>
</evidence>
<feature type="signal peptide" evidence="1">
    <location>
        <begin position="1"/>
        <end position="36"/>
    </location>
</feature>
<dbReference type="Proteomes" id="UP000238563">
    <property type="component" value="Unassembled WGS sequence"/>
</dbReference>